<sequence length="100" mass="11777">MTTDELKVLLPTEELEIKLEDIEGLPRFAFINENVRFEEVQDEYQDDEEPWPDELYVIGYEDFLGDPVCVNIETNHVVIVSHETFEVEETLSTSVKDWLR</sequence>
<proteinExistence type="predicted"/>
<evidence type="ECO:0008006" key="3">
    <source>
        <dbReference type="Google" id="ProtNLM"/>
    </source>
</evidence>
<comment type="caution">
    <text evidence="1">The sequence shown here is derived from an EMBL/GenBank/DDBJ whole genome shotgun (WGS) entry which is preliminary data.</text>
</comment>
<dbReference type="PATRIC" id="fig|1345023.5.peg.2240"/>
<dbReference type="AlphaFoldDB" id="U1LWZ7"/>
<organism evidence="1 2">
    <name type="scientific">Exiguobacterium chiriqhucha RW-2</name>
    <dbReference type="NCBI Taxonomy" id="1345023"/>
    <lineage>
        <taxon>Bacteria</taxon>
        <taxon>Bacillati</taxon>
        <taxon>Bacillota</taxon>
        <taxon>Bacilli</taxon>
        <taxon>Bacillales</taxon>
        <taxon>Bacillales Family XII. Incertae Sedis</taxon>
        <taxon>Exiguobacterium</taxon>
    </lineage>
</organism>
<dbReference type="RefSeq" id="WP_021067396.1">
    <property type="nucleotide sequence ID" value="NZ_ATCL01000020.1"/>
</dbReference>
<dbReference type="InterPro" id="IPR037883">
    <property type="entry name" value="Knr4/Smi1-like_sf"/>
</dbReference>
<protein>
    <recommendedName>
        <fullName evidence="3">Knr4/Smi1-like domain-containing protein</fullName>
    </recommendedName>
</protein>
<dbReference type="EMBL" id="ATCL01000020">
    <property type="protein sequence ID" value="ERG66767.1"/>
    <property type="molecule type" value="Genomic_DNA"/>
</dbReference>
<accession>U1LWZ7</accession>
<keyword evidence="2" id="KW-1185">Reference proteome</keyword>
<dbReference type="OrthoDB" id="2356161at2"/>
<dbReference type="Proteomes" id="UP000016464">
    <property type="component" value="Unassembled WGS sequence"/>
</dbReference>
<name>U1LWZ7_9BACL</name>
<evidence type="ECO:0000313" key="2">
    <source>
        <dbReference type="Proteomes" id="UP000016464"/>
    </source>
</evidence>
<gene>
    <name evidence="1" type="ORF">M467_05685</name>
</gene>
<evidence type="ECO:0000313" key="1">
    <source>
        <dbReference type="EMBL" id="ERG66767.1"/>
    </source>
</evidence>
<reference evidence="1 2" key="1">
    <citation type="journal article" date="2013" name="Genome Announc.">
        <title>Draft Genome Sequence of Exiguobacterium pavilionensis Strain RW-2, with Wide Thermal, Salinity, and pH Tolerance, Isolated from Modern Freshwater Microbialites.</title>
        <authorList>
            <person name="White R.A.III."/>
            <person name="Grassa C.J."/>
            <person name="Suttle C.A."/>
        </authorList>
    </citation>
    <scope>NUCLEOTIDE SEQUENCE [LARGE SCALE GENOMIC DNA]</scope>
    <source>
        <strain evidence="1 2">RW-2</strain>
    </source>
</reference>
<dbReference type="SUPFAM" id="SSF160631">
    <property type="entry name" value="SMI1/KNR4-like"/>
    <property type="match status" value="1"/>
</dbReference>